<proteinExistence type="inferred from homology"/>
<evidence type="ECO:0000256" key="4">
    <source>
        <dbReference type="ARBA" id="ARBA00022801"/>
    </source>
</evidence>
<dbReference type="GO" id="GO:0000049">
    <property type="term" value="F:tRNA binding"/>
    <property type="evidence" value="ECO:0007669"/>
    <property type="project" value="UniProtKB-UniRule"/>
</dbReference>
<comment type="catalytic activity">
    <reaction evidence="6">
        <text>Endonucleolytic cleavage of RNA, removing 5'-extranucleotides from tRNA precursor.</text>
        <dbReference type="EC" id="3.1.26.5"/>
    </reaction>
</comment>
<dbReference type="Gene3D" id="3.30.230.10">
    <property type="match status" value="1"/>
</dbReference>
<gene>
    <name evidence="6 8" type="primary">rnpA</name>
    <name evidence="8" type="ORF">COY73_00545</name>
</gene>
<keyword evidence="3 6" id="KW-0255">Endonuclease</keyword>
<dbReference type="PANTHER" id="PTHR33992:SF1">
    <property type="entry name" value="RIBONUCLEASE P PROTEIN COMPONENT"/>
    <property type="match status" value="1"/>
</dbReference>
<dbReference type="EC" id="3.1.26.5" evidence="6 7"/>
<evidence type="ECO:0000256" key="3">
    <source>
        <dbReference type="ARBA" id="ARBA00022759"/>
    </source>
</evidence>
<dbReference type="GO" id="GO:0042781">
    <property type="term" value="F:3'-tRNA processing endoribonuclease activity"/>
    <property type="evidence" value="ECO:0007669"/>
    <property type="project" value="TreeGrafter"/>
</dbReference>
<comment type="subunit">
    <text evidence="6">Consists of a catalytic RNA component (M1 or rnpB) and a protein subunit.</text>
</comment>
<dbReference type="PANTHER" id="PTHR33992">
    <property type="entry name" value="RIBONUCLEASE P PROTEIN COMPONENT"/>
    <property type="match status" value="1"/>
</dbReference>
<dbReference type="AlphaFoldDB" id="A0A2M7R6Y9"/>
<protein>
    <recommendedName>
        <fullName evidence="6 7">Ribonuclease P protein component</fullName>
        <shortName evidence="6">RNase P protein</shortName>
        <shortName evidence="6">RNaseP protein</shortName>
        <ecNumber evidence="6 7">3.1.26.5</ecNumber>
    </recommendedName>
    <alternativeName>
        <fullName evidence="6">Protein C5</fullName>
    </alternativeName>
</protein>
<evidence type="ECO:0000256" key="1">
    <source>
        <dbReference type="ARBA" id="ARBA00022694"/>
    </source>
</evidence>
<evidence type="ECO:0000256" key="6">
    <source>
        <dbReference type="HAMAP-Rule" id="MF_00227"/>
    </source>
</evidence>
<accession>A0A2M7R6Y9</accession>
<dbReference type="GO" id="GO:0030677">
    <property type="term" value="C:ribonuclease P complex"/>
    <property type="evidence" value="ECO:0007669"/>
    <property type="project" value="TreeGrafter"/>
</dbReference>
<evidence type="ECO:0000256" key="5">
    <source>
        <dbReference type="ARBA" id="ARBA00022884"/>
    </source>
</evidence>
<keyword evidence="2 6" id="KW-0540">Nuclease</keyword>
<dbReference type="InterPro" id="IPR014721">
    <property type="entry name" value="Ribsml_uS5_D2-typ_fold_subgr"/>
</dbReference>
<dbReference type="Pfam" id="PF00825">
    <property type="entry name" value="Ribonuclease_P"/>
    <property type="match status" value="1"/>
</dbReference>
<comment type="similarity">
    <text evidence="6">Belongs to the RnpA family.</text>
</comment>
<dbReference type="GO" id="GO:0004526">
    <property type="term" value="F:ribonuclease P activity"/>
    <property type="evidence" value="ECO:0007669"/>
    <property type="project" value="UniProtKB-UniRule"/>
</dbReference>
<keyword evidence="5 6" id="KW-0694">RNA-binding</keyword>
<evidence type="ECO:0000313" key="8">
    <source>
        <dbReference type="EMBL" id="PIY89549.1"/>
    </source>
</evidence>
<dbReference type="HAMAP" id="MF_00227">
    <property type="entry name" value="RNase_P"/>
    <property type="match status" value="1"/>
</dbReference>
<name>A0A2M7R6Y9_9BACT</name>
<dbReference type="SUPFAM" id="SSF54211">
    <property type="entry name" value="Ribosomal protein S5 domain 2-like"/>
    <property type="match status" value="1"/>
</dbReference>
<dbReference type="NCBIfam" id="TIGR00188">
    <property type="entry name" value="rnpA"/>
    <property type="match status" value="1"/>
</dbReference>
<dbReference type="EMBL" id="PFLW01000018">
    <property type="protein sequence ID" value="PIY89549.1"/>
    <property type="molecule type" value="Genomic_DNA"/>
</dbReference>
<dbReference type="InterPro" id="IPR020568">
    <property type="entry name" value="Ribosomal_Su5_D2-typ_SF"/>
</dbReference>
<comment type="caution">
    <text evidence="8">The sequence shown here is derived from an EMBL/GenBank/DDBJ whole genome shotgun (WGS) entry which is preliminary data.</text>
</comment>
<reference evidence="9" key="1">
    <citation type="submission" date="2017-09" db="EMBL/GenBank/DDBJ databases">
        <title>Depth-based differentiation of microbial function through sediment-hosted aquifers and enrichment of novel symbionts in the deep terrestrial subsurface.</title>
        <authorList>
            <person name="Probst A.J."/>
            <person name="Ladd B."/>
            <person name="Jarett J.K."/>
            <person name="Geller-Mcgrath D.E."/>
            <person name="Sieber C.M.K."/>
            <person name="Emerson J.B."/>
            <person name="Anantharaman K."/>
            <person name="Thomas B.C."/>
            <person name="Malmstrom R."/>
            <person name="Stieglmeier M."/>
            <person name="Klingl A."/>
            <person name="Woyke T."/>
            <person name="Ryan C.M."/>
            <person name="Banfield J.F."/>
        </authorList>
    </citation>
    <scope>NUCLEOTIDE SEQUENCE [LARGE SCALE GENOMIC DNA]</scope>
</reference>
<evidence type="ECO:0000313" key="9">
    <source>
        <dbReference type="Proteomes" id="UP000230767"/>
    </source>
</evidence>
<keyword evidence="4 6" id="KW-0378">Hydrolase</keyword>
<organism evidence="8 9">
    <name type="scientific">Candidatus Nealsonbacteria bacterium CG_4_10_14_0_8_um_filter_37_14</name>
    <dbReference type="NCBI Taxonomy" id="1974684"/>
    <lineage>
        <taxon>Bacteria</taxon>
        <taxon>Candidatus Nealsoniibacteriota</taxon>
    </lineage>
</organism>
<comment type="function">
    <text evidence="6">RNaseP catalyzes the removal of the 5'-leader sequence from pre-tRNA to produce the mature 5'-terminus. It can also cleave other RNA substrates such as 4.5S RNA. The protein component plays an auxiliary but essential role in vivo by binding to the 5'-leader sequence and broadening the substrate specificity of the ribozyme.</text>
</comment>
<sequence>MLPKRNRLKKRSDIEAVFKKGKSIKQDFLFLRILRNNLKISRFGFMVSKKISKKATIRNKVRRRFGEIIRTNLFEIKKGWDGVIIAFPGIEKKKFKETEENIKRILRKAQIF</sequence>
<dbReference type="InterPro" id="IPR000100">
    <property type="entry name" value="RNase_P"/>
</dbReference>
<dbReference type="Proteomes" id="UP000230767">
    <property type="component" value="Unassembled WGS sequence"/>
</dbReference>
<evidence type="ECO:0000256" key="2">
    <source>
        <dbReference type="ARBA" id="ARBA00022722"/>
    </source>
</evidence>
<evidence type="ECO:0000256" key="7">
    <source>
        <dbReference type="NCBIfam" id="TIGR00188"/>
    </source>
</evidence>
<keyword evidence="1 6" id="KW-0819">tRNA processing</keyword>
<dbReference type="GO" id="GO:0001682">
    <property type="term" value="P:tRNA 5'-leader removal"/>
    <property type="evidence" value="ECO:0007669"/>
    <property type="project" value="UniProtKB-UniRule"/>
</dbReference>